<dbReference type="FunFam" id="1.20.1280.290:FF:000018">
    <property type="entry name" value="Cystinosin homolog"/>
    <property type="match status" value="1"/>
</dbReference>
<dbReference type="Gene3D" id="1.20.1280.290">
    <property type="match status" value="2"/>
</dbReference>
<evidence type="ECO:0000256" key="5">
    <source>
        <dbReference type="ARBA" id="ARBA00022989"/>
    </source>
</evidence>
<feature type="transmembrane region" description="Helical" evidence="10">
    <location>
        <begin position="254"/>
        <end position="277"/>
    </location>
</feature>
<reference evidence="11 12" key="1">
    <citation type="submission" date="2024-01" db="EMBL/GenBank/DDBJ databases">
        <title>The genomes of 5 underutilized Papilionoideae crops provide insights into root nodulation and disease resistanc.</title>
        <authorList>
            <person name="Jiang F."/>
        </authorList>
    </citation>
    <scope>NUCLEOTIDE SEQUENCE [LARGE SCALE GENOMIC DNA]</scope>
    <source>
        <strain evidence="11">LVBAO_FW01</strain>
        <tissue evidence="11">Leaves</tissue>
    </source>
</reference>
<feature type="transmembrane region" description="Helical" evidence="10">
    <location>
        <begin position="50"/>
        <end position="71"/>
    </location>
</feature>
<evidence type="ECO:0000313" key="12">
    <source>
        <dbReference type="Proteomes" id="UP001367508"/>
    </source>
</evidence>
<keyword evidence="6 10" id="KW-0472">Membrane</keyword>
<organism evidence="11 12">
    <name type="scientific">Canavalia gladiata</name>
    <name type="common">Sword bean</name>
    <name type="synonym">Dolichos gladiatus</name>
    <dbReference type="NCBI Taxonomy" id="3824"/>
    <lineage>
        <taxon>Eukaryota</taxon>
        <taxon>Viridiplantae</taxon>
        <taxon>Streptophyta</taxon>
        <taxon>Embryophyta</taxon>
        <taxon>Tracheophyta</taxon>
        <taxon>Spermatophyta</taxon>
        <taxon>Magnoliopsida</taxon>
        <taxon>eudicotyledons</taxon>
        <taxon>Gunneridae</taxon>
        <taxon>Pentapetalae</taxon>
        <taxon>rosids</taxon>
        <taxon>fabids</taxon>
        <taxon>Fabales</taxon>
        <taxon>Fabaceae</taxon>
        <taxon>Papilionoideae</taxon>
        <taxon>50 kb inversion clade</taxon>
        <taxon>NPAAA clade</taxon>
        <taxon>indigoferoid/millettioid clade</taxon>
        <taxon>Phaseoleae</taxon>
        <taxon>Canavalia</taxon>
    </lineage>
</organism>
<dbReference type="Pfam" id="PF04193">
    <property type="entry name" value="PQ-loop"/>
    <property type="match status" value="2"/>
</dbReference>
<evidence type="ECO:0000256" key="9">
    <source>
        <dbReference type="SAM" id="MobiDB-lite"/>
    </source>
</evidence>
<keyword evidence="2" id="KW-0813">Transport</keyword>
<evidence type="ECO:0000256" key="3">
    <source>
        <dbReference type="ARBA" id="ARBA00022692"/>
    </source>
</evidence>
<evidence type="ECO:0000256" key="1">
    <source>
        <dbReference type="ARBA" id="ARBA00004155"/>
    </source>
</evidence>
<protein>
    <recommendedName>
        <fullName evidence="8">Cystinosin homolog</fullName>
    </recommendedName>
</protein>
<dbReference type="SMART" id="SM00679">
    <property type="entry name" value="CTNS"/>
    <property type="match status" value="2"/>
</dbReference>
<dbReference type="Proteomes" id="UP001367508">
    <property type="component" value="Unassembled WGS sequence"/>
</dbReference>
<evidence type="ECO:0000256" key="6">
    <source>
        <dbReference type="ARBA" id="ARBA00023136"/>
    </source>
</evidence>
<dbReference type="InterPro" id="IPR005282">
    <property type="entry name" value="LC_transporter"/>
</dbReference>
<comment type="caution">
    <text evidence="11">The sequence shown here is derived from an EMBL/GenBank/DDBJ whole genome shotgun (WGS) entry which is preliminary data.</text>
</comment>
<proteinExistence type="predicted"/>
<feature type="region of interest" description="Disordered" evidence="9">
    <location>
        <begin position="288"/>
        <end position="312"/>
    </location>
</feature>
<dbReference type="AlphaFoldDB" id="A0AAN9LMS6"/>
<dbReference type="InterPro" id="IPR006603">
    <property type="entry name" value="PQ-loop_rpt"/>
</dbReference>
<feature type="transmembrane region" description="Helical" evidence="10">
    <location>
        <begin position="160"/>
        <end position="177"/>
    </location>
</feature>
<evidence type="ECO:0000256" key="8">
    <source>
        <dbReference type="ARBA" id="ARBA00074957"/>
    </source>
</evidence>
<sequence length="312" mass="35872">MSIIVVLIIKETHKCVRDWHESEKREGKKREEKENMASWNSFPLQVTYEVLGWFAFFSWSISFYPQVILNFRRKSVVGLNFDFVLLNLTKHSSYLIYNASLYFSSAIQKQYFEKYGYGEMIPVAANDVAFSIHAVLLTAITLFQIVIYERGSQKVSKVSIGIVSVVWLVAAVCFFIALSNHSWLWLLSMFNSIQVIMTVIKYIPQALMNFLRKSTDGFSIDNILLDLFGGIANYGQMVVQSVDQNSWVNFYGNIGKVLLSLISVVFDIVFIIQHYVLYRGKKSSKLETTAEPEDQIREHLVRPSDQLPPENV</sequence>
<feature type="transmembrane region" description="Helical" evidence="10">
    <location>
        <begin position="128"/>
        <end position="148"/>
    </location>
</feature>
<keyword evidence="4" id="KW-0677">Repeat</keyword>
<evidence type="ECO:0000313" key="11">
    <source>
        <dbReference type="EMBL" id="KAK7338501.1"/>
    </source>
</evidence>
<name>A0AAN9LMS6_CANGL</name>
<dbReference type="PANTHER" id="PTHR13131">
    <property type="entry name" value="CYSTINOSIN"/>
    <property type="match status" value="1"/>
</dbReference>
<gene>
    <name evidence="11" type="ORF">VNO77_19113</name>
</gene>
<keyword evidence="12" id="KW-1185">Reference proteome</keyword>
<dbReference type="GO" id="GO:0015184">
    <property type="term" value="F:L-cystine transmembrane transporter activity"/>
    <property type="evidence" value="ECO:0007669"/>
    <property type="project" value="TreeGrafter"/>
</dbReference>
<dbReference type="EMBL" id="JAYMYQ010000004">
    <property type="protein sequence ID" value="KAK7338501.1"/>
    <property type="molecule type" value="Genomic_DNA"/>
</dbReference>
<dbReference type="NCBIfam" id="TIGR00951">
    <property type="entry name" value="2A43"/>
    <property type="match status" value="1"/>
</dbReference>
<feature type="transmembrane region" description="Helical" evidence="10">
    <location>
        <begin position="183"/>
        <end position="203"/>
    </location>
</feature>
<keyword evidence="7" id="KW-0458">Lysosome</keyword>
<accession>A0AAN9LMS6</accession>
<evidence type="ECO:0000256" key="7">
    <source>
        <dbReference type="ARBA" id="ARBA00023228"/>
    </source>
</evidence>
<feature type="transmembrane region" description="Helical" evidence="10">
    <location>
        <begin position="223"/>
        <end position="242"/>
    </location>
</feature>
<evidence type="ECO:0000256" key="10">
    <source>
        <dbReference type="SAM" id="Phobius"/>
    </source>
</evidence>
<dbReference type="PANTHER" id="PTHR13131:SF5">
    <property type="entry name" value="CYSTINOSIN"/>
    <property type="match status" value="1"/>
</dbReference>
<comment type="subcellular location">
    <subcellularLocation>
        <location evidence="1">Lysosome membrane</location>
        <topology evidence="1">Multi-pass membrane protein</topology>
    </subcellularLocation>
</comment>
<evidence type="ECO:0000256" key="2">
    <source>
        <dbReference type="ARBA" id="ARBA00022448"/>
    </source>
</evidence>
<keyword evidence="5 10" id="KW-1133">Transmembrane helix</keyword>
<keyword evidence="3 10" id="KW-0812">Transmembrane</keyword>
<evidence type="ECO:0000256" key="4">
    <source>
        <dbReference type="ARBA" id="ARBA00022737"/>
    </source>
</evidence>
<dbReference type="GO" id="GO:0005765">
    <property type="term" value="C:lysosomal membrane"/>
    <property type="evidence" value="ECO:0007669"/>
    <property type="project" value="UniProtKB-SubCell"/>
</dbReference>